<dbReference type="AlphaFoldDB" id="A0A9W6SZU5"/>
<reference evidence="1" key="1">
    <citation type="submission" date="2023-04" db="EMBL/GenBank/DDBJ databases">
        <title>Candida boidinii NBRC 10035.</title>
        <authorList>
            <person name="Ichikawa N."/>
            <person name="Sato H."/>
            <person name="Tonouchi N."/>
        </authorList>
    </citation>
    <scope>NUCLEOTIDE SEQUENCE</scope>
    <source>
        <strain evidence="1">NBRC 10035</strain>
    </source>
</reference>
<protein>
    <submittedName>
        <fullName evidence="1">Unnamed protein product</fullName>
    </submittedName>
</protein>
<organism evidence="1 2">
    <name type="scientific">Candida boidinii</name>
    <name type="common">Yeast</name>
    <dbReference type="NCBI Taxonomy" id="5477"/>
    <lineage>
        <taxon>Eukaryota</taxon>
        <taxon>Fungi</taxon>
        <taxon>Dikarya</taxon>
        <taxon>Ascomycota</taxon>
        <taxon>Saccharomycotina</taxon>
        <taxon>Pichiomycetes</taxon>
        <taxon>Pichiales</taxon>
        <taxon>Pichiaceae</taxon>
        <taxon>Ogataea</taxon>
        <taxon>Ogataea/Candida clade</taxon>
    </lineage>
</organism>
<evidence type="ECO:0000313" key="1">
    <source>
        <dbReference type="EMBL" id="GME69649.1"/>
    </source>
</evidence>
<comment type="caution">
    <text evidence="1">The sequence shown here is derived from an EMBL/GenBank/DDBJ whole genome shotgun (WGS) entry which is preliminary data.</text>
</comment>
<gene>
    <name evidence="1" type="ORF">Cboi02_000246800</name>
</gene>
<keyword evidence="2" id="KW-1185">Reference proteome</keyword>
<dbReference type="Proteomes" id="UP001165120">
    <property type="component" value="Unassembled WGS sequence"/>
</dbReference>
<sequence>MPVELILTPLMRPIVVARALLFHPHRRASRYIPHTIDLEESKLTEFAIRKRFGTGSKIYDVFEVKDAVTVEAEGETVTETETGTKKTEERVFWLERSRAVKGAYKMYSSMISGTGDEGQDEPVATLRAGLRSNVLLIKSPTAPVSELGWHIVSHKVDAVDAYRMFTLLSDGSTLQWTSSGKYLERVKNLGEKESEVRERIAVVEPAGPTGFTLKVDISKVPSEMAITTAMISFIDQWNTGLGMGGIYYAYQPFHANYKRD</sequence>
<dbReference type="EMBL" id="BSXN01000736">
    <property type="protein sequence ID" value="GME69649.1"/>
    <property type="molecule type" value="Genomic_DNA"/>
</dbReference>
<accession>A0A9W6SZU5</accession>
<proteinExistence type="predicted"/>
<evidence type="ECO:0000313" key="2">
    <source>
        <dbReference type="Proteomes" id="UP001165120"/>
    </source>
</evidence>
<name>A0A9W6SZU5_CANBO</name>